<protein>
    <submittedName>
        <fullName evidence="1">Aminoglycoside phosphotransferase</fullName>
    </submittedName>
</protein>
<evidence type="ECO:0000313" key="2">
    <source>
        <dbReference type="Proteomes" id="UP000019753"/>
    </source>
</evidence>
<keyword evidence="1" id="KW-0808">Transferase</keyword>
<dbReference type="GO" id="GO:0016740">
    <property type="term" value="F:transferase activity"/>
    <property type="evidence" value="ECO:0007669"/>
    <property type="project" value="UniProtKB-KW"/>
</dbReference>
<dbReference type="Proteomes" id="UP000019753">
    <property type="component" value="Unassembled WGS sequence"/>
</dbReference>
<dbReference type="Pfam" id="PF13671">
    <property type="entry name" value="AAA_33"/>
    <property type="match status" value="1"/>
</dbReference>
<evidence type="ECO:0000313" key="1">
    <source>
        <dbReference type="EMBL" id="EYR63339.1"/>
    </source>
</evidence>
<name>A0A021VQ88_9CELL</name>
<comment type="caution">
    <text evidence="1">The sequence shown here is derived from an EMBL/GenBank/DDBJ whole genome shotgun (WGS) entry which is preliminary data.</text>
</comment>
<proteinExistence type="predicted"/>
<dbReference type="Gene3D" id="3.40.50.300">
    <property type="entry name" value="P-loop containing nucleotide triphosphate hydrolases"/>
    <property type="match status" value="1"/>
</dbReference>
<sequence>MCGPAGSGKSTIARRLESEGMTRLSFDDVAWHRGHRSMPIPDGVHREIEADLRARLIDLVTHDVDVVLDFSFWSRQMRDGYRELLKPLGVEPETIYLATQRDVVLARVRARAAAHADDFPLTEALAAAYFDHFEAPTIAEGPLKVIE</sequence>
<dbReference type="OrthoDB" id="2639622at2"/>
<organism evidence="1 2">
    <name type="scientific">Actinotalea ferrariae CF5-4</name>
    <dbReference type="NCBI Taxonomy" id="948458"/>
    <lineage>
        <taxon>Bacteria</taxon>
        <taxon>Bacillati</taxon>
        <taxon>Actinomycetota</taxon>
        <taxon>Actinomycetes</taxon>
        <taxon>Micrococcales</taxon>
        <taxon>Cellulomonadaceae</taxon>
        <taxon>Actinotalea</taxon>
    </lineage>
</organism>
<reference evidence="1 2" key="1">
    <citation type="submission" date="2014-01" db="EMBL/GenBank/DDBJ databases">
        <title>Actinotalea ferrariae CF5-4.</title>
        <authorList>
            <person name="Chen F."/>
            <person name="Li Y."/>
            <person name="Wang G."/>
        </authorList>
    </citation>
    <scope>NUCLEOTIDE SEQUENCE [LARGE SCALE GENOMIC DNA]</scope>
    <source>
        <strain evidence="1 2">CF5-4</strain>
    </source>
</reference>
<accession>A0A021VQ88</accession>
<dbReference type="EMBL" id="AXCW01000102">
    <property type="protein sequence ID" value="EYR63339.1"/>
    <property type="molecule type" value="Genomic_DNA"/>
</dbReference>
<dbReference type="InterPro" id="IPR027417">
    <property type="entry name" value="P-loop_NTPase"/>
</dbReference>
<dbReference type="AlphaFoldDB" id="A0A021VQ88"/>
<keyword evidence="2" id="KW-1185">Reference proteome</keyword>
<gene>
    <name evidence="1" type="ORF">N866_01325</name>
</gene>
<dbReference type="SUPFAM" id="SSF52540">
    <property type="entry name" value="P-loop containing nucleoside triphosphate hydrolases"/>
    <property type="match status" value="1"/>
</dbReference>